<keyword evidence="3 5" id="KW-1133">Transmembrane helix</keyword>
<feature type="transmembrane region" description="Helical" evidence="5">
    <location>
        <begin position="211"/>
        <end position="237"/>
    </location>
</feature>
<evidence type="ECO:0000256" key="1">
    <source>
        <dbReference type="ARBA" id="ARBA00004141"/>
    </source>
</evidence>
<accession>A0A6V7H2R3</accession>
<feature type="transmembrane region" description="Helical" evidence="5">
    <location>
        <begin position="98"/>
        <end position="120"/>
    </location>
</feature>
<comment type="subcellular location">
    <subcellularLocation>
        <location evidence="1">Membrane</location>
        <topology evidence="1">Multi-pass membrane protein</topology>
    </subcellularLocation>
</comment>
<feature type="transmembrane region" description="Helical" evidence="5">
    <location>
        <begin position="66"/>
        <end position="86"/>
    </location>
</feature>
<evidence type="ECO:0000256" key="2">
    <source>
        <dbReference type="ARBA" id="ARBA00022692"/>
    </source>
</evidence>
<sequence length="281" mass="31504">MSRSICSQRKRSAIENVSQLQDKRNRSYKPMSKLKSVCGIVESVCAGYFIYQLYEYAPLTPSNICGSAITLLVMGLITCMIAWCAWQFLDFTNKGQVIIFSVLFMIVTIINASAGIWALVRHEQVDLLPIAHVEQMFELAMSDDKLLWDHMHSKLRCCGINGPADYRNRDAVPWSCCDTSSLTNLSDNKGVCTSMYAYGCQHAVINHTRSILLHIFLLALCSVLLQVCFVTGMLCYIRAYQERRKDLMISAQSFARASKDLGTGDSLLNQQSNYSKTASNA</sequence>
<name>A0A6V7H2R3_9HYME</name>
<evidence type="ECO:0000256" key="5">
    <source>
        <dbReference type="SAM" id="Phobius"/>
    </source>
</evidence>
<evidence type="ECO:0000256" key="4">
    <source>
        <dbReference type="ARBA" id="ARBA00023136"/>
    </source>
</evidence>
<dbReference type="AlphaFoldDB" id="A0A6V7H2R3"/>
<comment type="caution">
    <text evidence="6">The sequence shown here is derived from an EMBL/GenBank/DDBJ whole genome shotgun (WGS) entry which is preliminary data.</text>
</comment>
<evidence type="ECO:0008006" key="8">
    <source>
        <dbReference type="Google" id="ProtNLM"/>
    </source>
</evidence>
<dbReference type="EMBL" id="CAJDYZ010006431">
    <property type="protein sequence ID" value="CAD1473394.1"/>
    <property type="molecule type" value="Genomic_DNA"/>
</dbReference>
<protein>
    <recommendedName>
        <fullName evidence="8">Tetraspanin</fullName>
    </recommendedName>
</protein>
<keyword evidence="2 5" id="KW-0812">Transmembrane</keyword>
<keyword evidence="7" id="KW-1185">Reference proteome</keyword>
<dbReference type="Gene3D" id="1.10.1450.10">
    <property type="entry name" value="Tetraspanin"/>
    <property type="match status" value="1"/>
</dbReference>
<dbReference type="Proteomes" id="UP000752696">
    <property type="component" value="Unassembled WGS sequence"/>
</dbReference>
<organism evidence="6 7">
    <name type="scientific">Heterotrigona itama</name>
    <dbReference type="NCBI Taxonomy" id="395501"/>
    <lineage>
        <taxon>Eukaryota</taxon>
        <taxon>Metazoa</taxon>
        <taxon>Ecdysozoa</taxon>
        <taxon>Arthropoda</taxon>
        <taxon>Hexapoda</taxon>
        <taxon>Insecta</taxon>
        <taxon>Pterygota</taxon>
        <taxon>Neoptera</taxon>
        <taxon>Endopterygota</taxon>
        <taxon>Hymenoptera</taxon>
        <taxon>Apocrita</taxon>
        <taxon>Aculeata</taxon>
        <taxon>Apoidea</taxon>
        <taxon>Anthophila</taxon>
        <taxon>Apidae</taxon>
        <taxon>Heterotrigona</taxon>
    </lineage>
</organism>
<proteinExistence type="predicted"/>
<gene>
    <name evidence="6" type="ORF">MHI_LOCUS375194</name>
</gene>
<dbReference type="InterPro" id="IPR018499">
    <property type="entry name" value="Tetraspanin/Peripherin"/>
</dbReference>
<reference evidence="6" key="1">
    <citation type="submission" date="2020-07" db="EMBL/GenBank/DDBJ databases">
        <authorList>
            <person name="Nazaruddin N."/>
        </authorList>
    </citation>
    <scope>NUCLEOTIDE SEQUENCE</scope>
</reference>
<dbReference type="Pfam" id="PF00335">
    <property type="entry name" value="Tetraspanin"/>
    <property type="match status" value="1"/>
</dbReference>
<evidence type="ECO:0000313" key="7">
    <source>
        <dbReference type="Proteomes" id="UP000752696"/>
    </source>
</evidence>
<evidence type="ECO:0000256" key="3">
    <source>
        <dbReference type="ARBA" id="ARBA00022989"/>
    </source>
</evidence>
<feature type="transmembrane region" description="Helical" evidence="5">
    <location>
        <begin position="34"/>
        <end position="54"/>
    </location>
</feature>
<dbReference type="GO" id="GO:0016020">
    <property type="term" value="C:membrane"/>
    <property type="evidence" value="ECO:0007669"/>
    <property type="project" value="UniProtKB-SubCell"/>
</dbReference>
<keyword evidence="4 5" id="KW-0472">Membrane</keyword>
<dbReference type="SUPFAM" id="SSF48652">
    <property type="entry name" value="Tetraspanin"/>
    <property type="match status" value="1"/>
</dbReference>
<dbReference type="OrthoDB" id="6239677at2759"/>
<dbReference type="InterPro" id="IPR008952">
    <property type="entry name" value="Tetraspanin_EC2_sf"/>
</dbReference>
<dbReference type="CDD" id="cd03127">
    <property type="entry name" value="tetraspanin_LEL"/>
    <property type="match status" value="1"/>
</dbReference>
<evidence type="ECO:0000313" key="6">
    <source>
        <dbReference type="EMBL" id="CAD1473394.1"/>
    </source>
</evidence>